<protein>
    <recommendedName>
        <fullName evidence="1">AAA+ ATPase domain-containing protein</fullName>
    </recommendedName>
</protein>
<dbReference type="RefSeq" id="WP_109742849.1">
    <property type="nucleotide sequence ID" value="NZ_QGGO01000009.1"/>
</dbReference>
<dbReference type="InterPro" id="IPR027417">
    <property type="entry name" value="P-loop_NTPase"/>
</dbReference>
<evidence type="ECO:0000313" key="2">
    <source>
        <dbReference type="EMBL" id="PWK26903.1"/>
    </source>
</evidence>
<dbReference type="PANTHER" id="PTHR43566">
    <property type="entry name" value="CONSERVED PROTEIN"/>
    <property type="match status" value="1"/>
</dbReference>
<comment type="caution">
    <text evidence="2">The sequence shown here is derived from an EMBL/GenBank/DDBJ whole genome shotgun (WGS) entry which is preliminary data.</text>
</comment>
<evidence type="ECO:0000259" key="1">
    <source>
        <dbReference type="SMART" id="SM00382"/>
    </source>
</evidence>
<dbReference type="InterPro" id="IPR003593">
    <property type="entry name" value="AAA+_ATPase"/>
</dbReference>
<dbReference type="Pfam" id="PF13173">
    <property type="entry name" value="AAA_14"/>
    <property type="match status" value="1"/>
</dbReference>
<feature type="domain" description="AAA+ ATPase" evidence="1">
    <location>
        <begin position="18"/>
        <end position="166"/>
    </location>
</feature>
<dbReference type="Proteomes" id="UP000245489">
    <property type="component" value="Unassembled WGS sequence"/>
</dbReference>
<dbReference type="SMART" id="SM00382">
    <property type="entry name" value="AAA"/>
    <property type="match status" value="1"/>
</dbReference>
<keyword evidence="3" id="KW-1185">Reference proteome</keyword>
<gene>
    <name evidence="2" type="ORF">LV89_02109</name>
</gene>
<dbReference type="Pfam" id="PF13635">
    <property type="entry name" value="DUF4143"/>
    <property type="match status" value="1"/>
</dbReference>
<dbReference type="OrthoDB" id="9801840at2"/>
<accession>A0A316EA80</accession>
<dbReference type="InterPro" id="IPR025420">
    <property type="entry name" value="DUF4143"/>
</dbReference>
<reference evidence="2 3" key="1">
    <citation type="submission" date="2018-05" db="EMBL/GenBank/DDBJ databases">
        <title>Genomic Encyclopedia of Archaeal and Bacterial Type Strains, Phase II (KMG-II): from individual species to whole genera.</title>
        <authorList>
            <person name="Goeker M."/>
        </authorList>
    </citation>
    <scope>NUCLEOTIDE SEQUENCE [LARGE SCALE GENOMIC DNA]</scope>
    <source>
        <strain evidence="2 3">DSM 22214</strain>
    </source>
</reference>
<dbReference type="SUPFAM" id="SSF52540">
    <property type="entry name" value="P-loop containing nucleoside triphosphate hydrolases"/>
    <property type="match status" value="1"/>
</dbReference>
<name>A0A316EA80_9BACT</name>
<evidence type="ECO:0000313" key="3">
    <source>
        <dbReference type="Proteomes" id="UP000245489"/>
    </source>
</evidence>
<proteinExistence type="predicted"/>
<dbReference type="CDD" id="cd00009">
    <property type="entry name" value="AAA"/>
    <property type="match status" value="1"/>
</dbReference>
<dbReference type="PANTHER" id="PTHR43566:SF1">
    <property type="entry name" value="AAA+ ATPASE DOMAIN-CONTAINING PROTEIN"/>
    <property type="match status" value="1"/>
</dbReference>
<dbReference type="Gene3D" id="3.40.50.300">
    <property type="entry name" value="P-loop containing nucleotide triphosphate hydrolases"/>
    <property type="match status" value="1"/>
</dbReference>
<dbReference type="AlphaFoldDB" id="A0A316EA80"/>
<organism evidence="2 3">
    <name type="scientific">Arcicella aurantiaca</name>
    <dbReference type="NCBI Taxonomy" id="591202"/>
    <lineage>
        <taxon>Bacteria</taxon>
        <taxon>Pseudomonadati</taxon>
        <taxon>Bacteroidota</taxon>
        <taxon>Cytophagia</taxon>
        <taxon>Cytophagales</taxon>
        <taxon>Flectobacillaceae</taxon>
        <taxon>Arcicella</taxon>
    </lineage>
</organism>
<sequence length="396" mass="45007">MFVKSEISILQKRMADSRRFIQVIMGPRQVGKTTMVKQLIAQLEVPTVFVAADGVASANSTWISQQWQSARFQLLSGGAEECILIIDEIQKIDNWAEVIKMEWDKDSIENKNIKLVLLGSARLLLQRGLSESLAGRFEIIQMTHWSFAEMQEAFDFSVEQFVYFGGYPGAASLIDDEERWREYVLHSLIETTLSKDILMMSRVDKPSLLRRLFELGCGYSGQILSMTKLLGQLQDAGNTTTLSHYLELLDSAGLLTGLEKYAPDVARQKMSIPKWQVQNTAFSSVYNPYSFEQCKQNPDIWGRCVETAVGVHLIRSQRLQRTEVTYWREGNDEIDFVLKKSNNVIGIEVKSGRTQSAKGITAFEKKVRHDKVLLIGNSGIPWQNFLKSDVNILFEM</sequence>
<dbReference type="EMBL" id="QGGO01000009">
    <property type="protein sequence ID" value="PWK26903.1"/>
    <property type="molecule type" value="Genomic_DNA"/>
</dbReference>
<dbReference type="InterPro" id="IPR041682">
    <property type="entry name" value="AAA_14"/>
</dbReference>